<keyword evidence="2" id="KW-0812">Transmembrane</keyword>
<dbReference type="PANTHER" id="PTHR12270">
    <property type="entry name" value="GLYCOSYLTRANSFERASE-RELATED"/>
    <property type="match status" value="1"/>
</dbReference>
<proteinExistence type="predicted"/>
<reference evidence="7" key="2">
    <citation type="submission" date="2021-10" db="EMBL/GenBank/DDBJ databases">
        <title>Phylogenomics reveals ancestral predisposition of the termite-cultivated fungus Termitomyces towards a domesticated lifestyle.</title>
        <authorList>
            <person name="Auxier B."/>
            <person name="Grum-Grzhimaylo A."/>
            <person name="Cardenas M.E."/>
            <person name="Lodge J.D."/>
            <person name="Laessoe T."/>
            <person name="Pedersen O."/>
            <person name="Smith M.E."/>
            <person name="Kuyper T.W."/>
            <person name="Franco-Molano E.A."/>
            <person name="Baroni T.J."/>
            <person name="Aanen D.K."/>
        </authorList>
    </citation>
    <scope>NUCLEOTIDE SEQUENCE</scope>
    <source>
        <strain evidence="7">D49</strain>
    </source>
</reference>
<dbReference type="AlphaFoldDB" id="A0A9P7G285"/>
<keyword evidence="6" id="KW-0325">Glycoprotein</keyword>
<gene>
    <name evidence="7" type="ORF">H0H81_001594</name>
</gene>
<keyword evidence="3" id="KW-0735">Signal-anchor</keyword>
<evidence type="ECO:0000256" key="6">
    <source>
        <dbReference type="ARBA" id="ARBA00023180"/>
    </source>
</evidence>
<comment type="subcellular location">
    <subcellularLocation>
        <location evidence="1">Membrane</location>
        <topology evidence="1">Single-pass type II membrane protein</topology>
    </subcellularLocation>
</comment>
<evidence type="ECO:0000256" key="4">
    <source>
        <dbReference type="ARBA" id="ARBA00022989"/>
    </source>
</evidence>
<dbReference type="GO" id="GO:0016020">
    <property type="term" value="C:membrane"/>
    <property type="evidence" value="ECO:0007669"/>
    <property type="project" value="UniProtKB-SubCell"/>
</dbReference>
<protein>
    <submittedName>
        <fullName evidence="7">Uncharacterized protein</fullName>
    </submittedName>
</protein>
<dbReference type="OrthoDB" id="411524at2759"/>
<evidence type="ECO:0000313" key="7">
    <source>
        <dbReference type="EMBL" id="KAG5639472.1"/>
    </source>
</evidence>
<keyword evidence="4" id="KW-1133">Transmembrane helix</keyword>
<sequence>MAVRLSQILQLLLVFYVSVAVFYTTNQLLVYPLRAGLSLLVNNDHPMSPRSLWQSFSNPSLDPESKRDRKRKEMQMYNLDARFLEFSGGDTEWESSNVALEHGLGNVEPVLIDEELSLSKAFSTSMRPSKIIPYFYRALGNFDNEDITITTLVTSSRLQAFGRLVERYQGTSQDFLYARTNVEYRTGPISVTIHVGNTTSEIRSILKSLKALYAASRSMSIYVDVHLVIDSFDRQLNTWRNIARLFARTDFIMMLDVDFYICTDFRSVIRRSLPTMRRLREGNTAFVIPAFEYVKYADGVDHSVFPKDKRTLLGLVKSKRIGMFHASWAPGHNSTDYKKYYAAPPGEIYKVTQYQSAYEPYVVMKKEGPPWLAVPPEASIIAF</sequence>
<dbReference type="InterPro" id="IPR051292">
    <property type="entry name" value="Xyl/GlcA_transferase"/>
</dbReference>
<evidence type="ECO:0000256" key="3">
    <source>
        <dbReference type="ARBA" id="ARBA00022968"/>
    </source>
</evidence>
<dbReference type="Pfam" id="PF13896">
    <property type="entry name" value="Glyco_transf_49"/>
    <property type="match status" value="1"/>
</dbReference>
<dbReference type="PANTHER" id="PTHR12270:SF25">
    <property type="entry name" value="GLYCOSYLTRANSFERASE-LIKE PROTEIN LARGE"/>
    <property type="match status" value="1"/>
</dbReference>
<keyword evidence="5" id="KW-0472">Membrane</keyword>
<accession>A0A9P7G285</accession>
<dbReference type="GO" id="GO:0042285">
    <property type="term" value="F:xylosyltransferase activity"/>
    <property type="evidence" value="ECO:0007669"/>
    <property type="project" value="TreeGrafter"/>
</dbReference>
<evidence type="ECO:0000256" key="2">
    <source>
        <dbReference type="ARBA" id="ARBA00022692"/>
    </source>
</evidence>
<dbReference type="Proteomes" id="UP000717328">
    <property type="component" value="Unassembled WGS sequence"/>
</dbReference>
<comment type="caution">
    <text evidence="7">The sequence shown here is derived from an EMBL/GenBank/DDBJ whole genome shotgun (WGS) entry which is preliminary data.</text>
</comment>
<evidence type="ECO:0000256" key="5">
    <source>
        <dbReference type="ARBA" id="ARBA00023136"/>
    </source>
</evidence>
<keyword evidence="8" id="KW-1185">Reference proteome</keyword>
<dbReference type="EMBL" id="JABCKI010005720">
    <property type="protein sequence ID" value="KAG5639472.1"/>
    <property type="molecule type" value="Genomic_DNA"/>
</dbReference>
<dbReference type="GO" id="GO:0015020">
    <property type="term" value="F:glucuronosyltransferase activity"/>
    <property type="evidence" value="ECO:0007669"/>
    <property type="project" value="TreeGrafter"/>
</dbReference>
<name>A0A9P7G285_9AGAR</name>
<evidence type="ECO:0000256" key="1">
    <source>
        <dbReference type="ARBA" id="ARBA00004606"/>
    </source>
</evidence>
<organism evidence="7 8">
    <name type="scientific">Sphagnurus paluster</name>
    <dbReference type="NCBI Taxonomy" id="117069"/>
    <lineage>
        <taxon>Eukaryota</taxon>
        <taxon>Fungi</taxon>
        <taxon>Dikarya</taxon>
        <taxon>Basidiomycota</taxon>
        <taxon>Agaricomycotina</taxon>
        <taxon>Agaricomycetes</taxon>
        <taxon>Agaricomycetidae</taxon>
        <taxon>Agaricales</taxon>
        <taxon>Tricholomatineae</taxon>
        <taxon>Lyophyllaceae</taxon>
        <taxon>Sphagnurus</taxon>
    </lineage>
</organism>
<dbReference type="GO" id="GO:0035269">
    <property type="term" value="P:protein O-linked glycosylation via mannose"/>
    <property type="evidence" value="ECO:0007669"/>
    <property type="project" value="TreeGrafter"/>
</dbReference>
<evidence type="ECO:0000313" key="8">
    <source>
        <dbReference type="Proteomes" id="UP000717328"/>
    </source>
</evidence>
<reference evidence="7" key="1">
    <citation type="submission" date="2021-02" db="EMBL/GenBank/DDBJ databases">
        <authorList>
            <person name="Nieuwenhuis M."/>
            <person name="Van De Peppel L.J.J."/>
        </authorList>
    </citation>
    <scope>NUCLEOTIDE SEQUENCE</scope>
    <source>
        <strain evidence="7">D49</strain>
    </source>
</reference>